<dbReference type="InterPro" id="IPR003362">
    <property type="entry name" value="Bact_transf"/>
</dbReference>
<dbReference type="PANTHER" id="PTHR30576">
    <property type="entry name" value="COLANIC BIOSYNTHESIS UDP-GLUCOSE LIPID CARRIER TRANSFERASE"/>
    <property type="match status" value="1"/>
</dbReference>
<gene>
    <name evidence="4" type="ORF">DW907_05085</name>
</gene>
<dbReference type="RefSeq" id="WP_118011158.1">
    <property type="nucleotide sequence ID" value="NZ_QSGD01000014.1"/>
</dbReference>
<comment type="similarity">
    <text evidence="1">Belongs to the bacterial sugar transferase family.</text>
</comment>
<sequence>MYRRFIKRIIDFIFSLCALPFVLIEIILLGPIIFLTDKGPIFYNAERLGKDGKTYKMFKLRSMKVNAPDIRNEDGSTFNGDNDPRVTKIGRLMRKTSLDEFPQFLNVLFGHMSLIGPRPTVPMKGFDVNKLDNVEKKHYTVKPGITGYSQAYYRNSISQDEKFKNDAYYADHVSFGLDVKILLKTIQSVIHRENIYNQ</sequence>
<keyword evidence="2" id="KW-0472">Membrane</keyword>
<evidence type="ECO:0000259" key="3">
    <source>
        <dbReference type="Pfam" id="PF02397"/>
    </source>
</evidence>
<comment type="caution">
    <text evidence="4">The sequence shown here is derived from an EMBL/GenBank/DDBJ whole genome shotgun (WGS) entry which is preliminary data.</text>
</comment>
<reference evidence="4 5" key="1">
    <citation type="submission" date="2018-08" db="EMBL/GenBank/DDBJ databases">
        <title>A genome reference for cultivated species of the human gut microbiota.</title>
        <authorList>
            <person name="Zou Y."/>
            <person name="Xue W."/>
            <person name="Luo G."/>
        </authorList>
    </citation>
    <scope>NUCLEOTIDE SEQUENCE [LARGE SCALE GENOMIC DNA]</scope>
    <source>
        <strain evidence="4 5">AM42-13AC</strain>
    </source>
</reference>
<feature type="domain" description="Bacterial sugar transferase" evidence="3">
    <location>
        <begin position="7"/>
        <end position="190"/>
    </location>
</feature>
<evidence type="ECO:0000313" key="4">
    <source>
        <dbReference type="EMBL" id="RHB07212.1"/>
    </source>
</evidence>
<feature type="transmembrane region" description="Helical" evidence="2">
    <location>
        <begin position="12"/>
        <end position="34"/>
    </location>
</feature>
<keyword evidence="2" id="KW-1133">Transmembrane helix</keyword>
<evidence type="ECO:0000313" key="5">
    <source>
        <dbReference type="Proteomes" id="UP000285288"/>
    </source>
</evidence>
<keyword evidence="4" id="KW-0808">Transferase</keyword>
<name>A0A413UD83_9FIRM</name>
<dbReference type="Proteomes" id="UP000285288">
    <property type="component" value="Unassembled WGS sequence"/>
</dbReference>
<proteinExistence type="inferred from homology"/>
<evidence type="ECO:0000256" key="2">
    <source>
        <dbReference type="SAM" id="Phobius"/>
    </source>
</evidence>
<dbReference type="Pfam" id="PF02397">
    <property type="entry name" value="Bac_transf"/>
    <property type="match status" value="1"/>
</dbReference>
<organism evidence="4 5">
    <name type="scientific">Holdemanella biformis</name>
    <dbReference type="NCBI Taxonomy" id="1735"/>
    <lineage>
        <taxon>Bacteria</taxon>
        <taxon>Bacillati</taxon>
        <taxon>Bacillota</taxon>
        <taxon>Erysipelotrichia</taxon>
        <taxon>Erysipelotrichales</taxon>
        <taxon>Erysipelotrichaceae</taxon>
        <taxon>Holdemanella</taxon>
    </lineage>
</organism>
<dbReference type="AlphaFoldDB" id="A0A413UD83"/>
<dbReference type="EMBL" id="QSGD01000014">
    <property type="protein sequence ID" value="RHB07212.1"/>
    <property type="molecule type" value="Genomic_DNA"/>
</dbReference>
<dbReference type="GO" id="GO:0016780">
    <property type="term" value="F:phosphotransferase activity, for other substituted phosphate groups"/>
    <property type="evidence" value="ECO:0007669"/>
    <property type="project" value="TreeGrafter"/>
</dbReference>
<dbReference type="PANTHER" id="PTHR30576:SF0">
    <property type="entry name" value="UNDECAPRENYL-PHOSPHATE N-ACETYLGALACTOSAMINYL 1-PHOSPHATE TRANSFERASE-RELATED"/>
    <property type="match status" value="1"/>
</dbReference>
<keyword evidence="2" id="KW-0812">Transmembrane</keyword>
<evidence type="ECO:0000256" key="1">
    <source>
        <dbReference type="ARBA" id="ARBA00006464"/>
    </source>
</evidence>
<accession>A0A413UD83</accession>
<protein>
    <submittedName>
        <fullName evidence="4">Sugar transferase</fullName>
    </submittedName>
</protein>